<dbReference type="InterPro" id="IPR023772">
    <property type="entry name" value="DNA-bd_HTH_TetR-type_CS"/>
</dbReference>
<keyword evidence="2 4" id="KW-0238">DNA-binding</keyword>
<evidence type="ECO:0000256" key="2">
    <source>
        <dbReference type="ARBA" id="ARBA00023125"/>
    </source>
</evidence>
<protein>
    <submittedName>
        <fullName evidence="6">TetR/AcrR family transcriptional regulator</fullName>
    </submittedName>
</protein>
<keyword evidence="7" id="KW-1185">Reference proteome</keyword>
<organism evidence="6 7">
    <name type="scientific">Candidatus Borkfalkia ceftriaxoniphila</name>
    <dbReference type="NCBI Taxonomy" id="2508949"/>
    <lineage>
        <taxon>Bacteria</taxon>
        <taxon>Bacillati</taxon>
        <taxon>Bacillota</taxon>
        <taxon>Clostridia</taxon>
        <taxon>Christensenellales</taxon>
        <taxon>Christensenellaceae</taxon>
        <taxon>Candidatus Borkfalkia</taxon>
    </lineage>
</organism>
<keyword evidence="1" id="KW-0805">Transcription regulation</keyword>
<dbReference type="InterPro" id="IPR001647">
    <property type="entry name" value="HTH_TetR"/>
</dbReference>
<evidence type="ECO:0000256" key="4">
    <source>
        <dbReference type="PROSITE-ProRule" id="PRU00335"/>
    </source>
</evidence>
<dbReference type="InterPro" id="IPR009057">
    <property type="entry name" value="Homeodomain-like_sf"/>
</dbReference>
<evidence type="ECO:0000256" key="3">
    <source>
        <dbReference type="ARBA" id="ARBA00023163"/>
    </source>
</evidence>
<evidence type="ECO:0000313" key="7">
    <source>
        <dbReference type="Proteomes" id="UP000291269"/>
    </source>
</evidence>
<dbReference type="Proteomes" id="UP000291269">
    <property type="component" value="Unassembled WGS sequence"/>
</dbReference>
<reference evidence="6 7" key="1">
    <citation type="journal article" date="2019" name="Gut">
        <title>Antibiotics-induced monodominance of a novel gut bacterial order.</title>
        <authorList>
            <person name="Hildebrand F."/>
            <person name="Moitinho-Silva L."/>
            <person name="Blasche S."/>
            <person name="Jahn M.T."/>
            <person name="Gossmann T.I."/>
            <person name="Heuerta-Cepas J."/>
            <person name="Hercog R."/>
            <person name="Luetge M."/>
            <person name="Bahram M."/>
            <person name="Pryszlak A."/>
            <person name="Alves R.J."/>
            <person name="Waszak S.M."/>
            <person name="Zhu A."/>
            <person name="Ye L."/>
            <person name="Costea P.I."/>
            <person name="Aalvink S."/>
            <person name="Belzer C."/>
            <person name="Forslund S.K."/>
            <person name="Sunagawa S."/>
            <person name="Hentschel U."/>
            <person name="Merten C."/>
            <person name="Patil K.R."/>
            <person name="Benes V."/>
            <person name="Bork P."/>
        </authorList>
    </citation>
    <scope>NUCLEOTIDE SEQUENCE [LARGE SCALE GENOMIC DNA]</scope>
    <source>
        <strain evidence="6 7">HDS1380</strain>
    </source>
</reference>
<dbReference type="Gene3D" id="1.10.357.10">
    <property type="entry name" value="Tetracycline Repressor, domain 2"/>
    <property type="match status" value="1"/>
</dbReference>
<dbReference type="EMBL" id="SDOZ01000002">
    <property type="protein sequence ID" value="RXZ62427.1"/>
    <property type="molecule type" value="Genomic_DNA"/>
</dbReference>
<comment type="caution">
    <text evidence="6">The sequence shown here is derived from an EMBL/GenBank/DDBJ whole genome shotgun (WGS) entry which is preliminary data.</text>
</comment>
<dbReference type="PROSITE" id="PS01081">
    <property type="entry name" value="HTH_TETR_1"/>
    <property type="match status" value="1"/>
</dbReference>
<dbReference type="AlphaFoldDB" id="A0A4Q2KEM3"/>
<proteinExistence type="predicted"/>
<dbReference type="PRINTS" id="PR00455">
    <property type="entry name" value="HTHTETR"/>
</dbReference>
<gene>
    <name evidence="6" type="ORF">ESZ91_08535</name>
</gene>
<name>A0A4Q2KEM3_9FIRM</name>
<accession>A0A4Q2KEM3</accession>
<evidence type="ECO:0000256" key="1">
    <source>
        <dbReference type="ARBA" id="ARBA00023015"/>
    </source>
</evidence>
<dbReference type="Pfam" id="PF21303">
    <property type="entry name" value="TetR_C_39"/>
    <property type="match status" value="1"/>
</dbReference>
<dbReference type="GO" id="GO:0045892">
    <property type="term" value="P:negative regulation of DNA-templated transcription"/>
    <property type="evidence" value="ECO:0007669"/>
    <property type="project" value="UniProtKB-ARBA"/>
</dbReference>
<evidence type="ECO:0000259" key="5">
    <source>
        <dbReference type="PROSITE" id="PS50977"/>
    </source>
</evidence>
<feature type="DNA-binding region" description="H-T-H motif" evidence="4">
    <location>
        <begin position="31"/>
        <end position="50"/>
    </location>
</feature>
<dbReference type="RefSeq" id="WP_129226176.1">
    <property type="nucleotide sequence ID" value="NZ_SDOZ01000002.1"/>
</dbReference>
<evidence type="ECO:0000313" key="6">
    <source>
        <dbReference type="EMBL" id="RXZ62427.1"/>
    </source>
</evidence>
<keyword evidence="3" id="KW-0804">Transcription</keyword>
<dbReference type="OrthoDB" id="9785164at2"/>
<feature type="domain" description="HTH tetR-type" evidence="5">
    <location>
        <begin position="8"/>
        <end position="68"/>
    </location>
</feature>
<sequence length="212" mass="23869">MRIVKEADERREEIVNEAVRLFAEKGFRNTSVNDILAAVNIAKGTFYYYFKSKEELLDEAIEMYTRDLTAKLNGIGRESDLNAVEKFIKVIVEASCSDSLFKQRIVAAIHQEGNELLHLKSLVVSVLCLVPVLTDIVEEGNEQGLCRVQFPKTTVETLLIAAQFMFNDRFFTEEESSSVLRLQEFLTVVENMLNMEKGALAPLAVALAEAVE</sequence>
<dbReference type="PANTHER" id="PTHR43479">
    <property type="entry name" value="ACREF/ENVCD OPERON REPRESSOR-RELATED"/>
    <property type="match status" value="1"/>
</dbReference>
<dbReference type="InterPro" id="IPR050624">
    <property type="entry name" value="HTH-type_Tx_Regulator"/>
</dbReference>
<dbReference type="PROSITE" id="PS50977">
    <property type="entry name" value="HTH_TETR_2"/>
    <property type="match status" value="1"/>
</dbReference>
<dbReference type="PANTHER" id="PTHR43479:SF11">
    <property type="entry name" value="ACREF_ENVCD OPERON REPRESSOR-RELATED"/>
    <property type="match status" value="1"/>
</dbReference>
<dbReference type="GO" id="GO:0003677">
    <property type="term" value="F:DNA binding"/>
    <property type="evidence" value="ECO:0007669"/>
    <property type="project" value="UniProtKB-UniRule"/>
</dbReference>
<dbReference type="Pfam" id="PF00440">
    <property type="entry name" value="TetR_N"/>
    <property type="match status" value="1"/>
</dbReference>
<dbReference type="FunFam" id="1.10.10.60:FF:000141">
    <property type="entry name" value="TetR family transcriptional regulator"/>
    <property type="match status" value="1"/>
</dbReference>
<dbReference type="SUPFAM" id="SSF46689">
    <property type="entry name" value="Homeodomain-like"/>
    <property type="match status" value="1"/>
</dbReference>
<dbReference type="InterPro" id="IPR049149">
    <property type="entry name" value="TetR/AcrR_C"/>
</dbReference>